<dbReference type="EMBL" id="LAZR01006342">
    <property type="protein sequence ID" value="KKM92858.1"/>
    <property type="molecule type" value="Genomic_DNA"/>
</dbReference>
<evidence type="ECO:0000256" key="1">
    <source>
        <dbReference type="SAM" id="Phobius"/>
    </source>
</evidence>
<evidence type="ECO:0000313" key="2">
    <source>
        <dbReference type="EMBL" id="KKM92858.1"/>
    </source>
</evidence>
<gene>
    <name evidence="2" type="ORF">LCGC14_1214300</name>
</gene>
<proteinExistence type="predicted"/>
<reference evidence="2" key="1">
    <citation type="journal article" date="2015" name="Nature">
        <title>Complex archaea that bridge the gap between prokaryotes and eukaryotes.</title>
        <authorList>
            <person name="Spang A."/>
            <person name="Saw J.H."/>
            <person name="Jorgensen S.L."/>
            <person name="Zaremba-Niedzwiedzka K."/>
            <person name="Martijn J."/>
            <person name="Lind A.E."/>
            <person name="van Eijk R."/>
            <person name="Schleper C."/>
            <person name="Guy L."/>
            <person name="Ettema T.J."/>
        </authorList>
    </citation>
    <scope>NUCLEOTIDE SEQUENCE</scope>
</reference>
<sequence length="37" mass="3786">MSIDDPELSLLGVAILVAAPLLGWVVGLILLTKALGL</sequence>
<comment type="caution">
    <text evidence="2">The sequence shown here is derived from an EMBL/GenBank/DDBJ whole genome shotgun (WGS) entry which is preliminary data.</text>
</comment>
<keyword evidence="1" id="KW-0472">Membrane</keyword>
<organism evidence="2">
    <name type="scientific">marine sediment metagenome</name>
    <dbReference type="NCBI Taxonomy" id="412755"/>
    <lineage>
        <taxon>unclassified sequences</taxon>
        <taxon>metagenomes</taxon>
        <taxon>ecological metagenomes</taxon>
    </lineage>
</organism>
<dbReference type="AlphaFoldDB" id="A0A0F9LHB9"/>
<name>A0A0F9LHB9_9ZZZZ</name>
<feature type="transmembrane region" description="Helical" evidence="1">
    <location>
        <begin position="12"/>
        <end position="31"/>
    </location>
</feature>
<keyword evidence="1" id="KW-1133">Transmembrane helix</keyword>
<keyword evidence="1" id="KW-0812">Transmembrane</keyword>
<protein>
    <submittedName>
        <fullName evidence="2">Uncharacterized protein</fullName>
    </submittedName>
</protein>
<accession>A0A0F9LHB9</accession>